<feature type="region of interest" description="Disordered" evidence="1">
    <location>
        <begin position="344"/>
        <end position="385"/>
    </location>
</feature>
<feature type="compositionally biased region" description="Polar residues" evidence="1">
    <location>
        <begin position="352"/>
        <end position="368"/>
    </location>
</feature>
<evidence type="ECO:0000313" key="3">
    <source>
        <dbReference type="Proteomes" id="UP000036947"/>
    </source>
</evidence>
<protein>
    <submittedName>
        <fullName evidence="2">Uncharacterized protein</fullName>
    </submittedName>
</protein>
<reference evidence="2 3" key="1">
    <citation type="journal article" date="2015" name="BMC Genomics">
        <title>The genome of the truffle-parasite Tolypocladium ophioglossoides and the evolution of antifungal peptaibiotics.</title>
        <authorList>
            <person name="Quandt C.A."/>
            <person name="Bushley K.E."/>
            <person name="Spatafora J.W."/>
        </authorList>
    </citation>
    <scope>NUCLEOTIDE SEQUENCE [LARGE SCALE GENOMIC DNA]</scope>
    <source>
        <strain evidence="2 3">CBS 100239</strain>
    </source>
</reference>
<dbReference type="STRING" id="1163406.A0A0L0N362"/>
<accession>A0A0L0N362</accession>
<dbReference type="AlphaFoldDB" id="A0A0L0N362"/>
<gene>
    <name evidence="2" type="ORF">TOPH_06899</name>
</gene>
<organism evidence="2 3">
    <name type="scientific">Tolypocladium ophioglossoides (strain CBS 100239)</name>
    <name type="common">Snaketongue truffleclub</name>
    <name type="synonym">Elaphocordyceps ophioglossoides</name>
    <dbReference type="NCBI Taxonomy" id="1163406"/>
    <lineage>
        <taxon>Eukaryota</taxon>
        <taxon>Fungi</taxon>
        <taxon>Dikarya</taxon>
        <taxon>Ascomycota</taxon>
        <taxon>Pezizomycotina</taxon>
        <taxon>Sordariomycetes</taxon>
        <taxon>Hypocreomycetidae</taxon>
        <taxon>Hypocreales</taxon>
        <taxon>Ophiocordycipitaceae</taxon>
        <taxon>Tolypocladium</taxon>
    </lineage>
</organism>
<name>A0A0L0N362_TOLOC</name>
<evidence type="ECO:0000313" key="2">
    <source>
        <dbReference type="EMBL" id="KND88548.1"/>
    </source>
</evidence>
<evidence type="ECO:0000256" key="1">
    <source>
        <dbReference type="SAM" id="MobiDB-lite"/>
    </source>
</evidence>
<sequence>MPQTILDVLVQPNPELDSSSVPGGQNTFSRDWIPVAGWRPWVDFTYENLLSIYRQPLTANWRDPPSIDMASAFDRQIRDENSMDYFLAKYMWPLVNGALTQASSILEWGNEVFYLGPGSWCHGTGPPDWGLVSNYRAEQGKFWNLLPGDTKLSAKWRPDMSQSQNDSERYQWTLPVSQVSTYAAESACRYGFIVTDQTLVVLRFTKESIGEGLASTRPSRVTHQRFASGDTDISSVLESMSLDSFGAQSYADDDLANAANAEFLPPEYAVISRTAHGRGRLTIKLSIFCLCLMAAGGNGSVDYDYPPLDSWRQVSRHKFTHNSSGIVATKLLTNATLYDPQQSDLDDAAQAGPSNYQASQSEHSQIGHDSQPPSPTHAKSSSKYTTVEVKRRNGLFCFYDMKKQLRKTKKSEWTRSQNPIGWVYQGGRHAYFTEHLP</sequence>
<comment type="caution">
    <text evidence="2">The sequence shown here is derived from an EMBL/GenBank/DDBJ whole genome shotgun (WGS) entry which is preliminary data.</text>
</comment>
<dbReference type="EMBL" id="LFRF01000025">
    <property type="protein sequence ID" value="KND88548.1"/>
    <property type="molecule type" value="Genomic_DNA"/>
</dbReference>
<proteinExistence type="predicted"/>
<dbReference type="OrthoDB" id="4905832at2759"/>
<dbReference type="Proteomes" id="UP000036947">
    <property type="component" value="Unassembled WGS sequence"/>
</dbReference>
<keyword evidence="3" id="KW-1185">Reference proteome</keyword>